<evidence type="ECO:0000313" key="1">
    <source>
        <dbReference type="EMBL" id="KAJ7091455.1"/>
    </source>
</evidence>
<dbReference type="AlphaFoldDB" id="A0AAD6U8M6"/>
<dbReference type="Proteomes" id="UP001222325">
    <property type="component" value="Unassembled WGS sequence"/>
</dbReference>
<sequence>MARPRYTRLQRYRVSNDVLTLILEYLDPKSLFFASKAFKRIYAIVMEYHSLRYKFELAISGMKDGAAPRAVAPLLGRLQLLLSYRTDWPRLNWTHEYKMQVATPSHVGTSGGFLHQIRPHGAYVTVEITELPSCRTGRSPALTRRLRFTSSPIETIGIDSGQALIVAAHIFWQVQSGVVGVQLHFRDLWTFGKHPAAPAELYEIPAQSLAPVSRAAVSIVGSKMALTLEFVGGQINHLLMDWRTFGARWIDDQDIYLLDEDLLLVLCKRGASPPVLNLCRITHIADMVVLRQYELPATWSTSPVTFCPNRAPRPAPTALFYPDPATRVLVLASHPPGKRTSSASPRTWLFIHEGYFKRTPSRRDRLVVPWSHWGQHCAVKDLSRSSSSRTALRGPYAVGARVVFVESEPGARSLAAAPAVSLHVIEFTPFPEGGAQPQLHPSWAAMGPRAMLFPSESARRLPAGTVEHYAVDDIGVTEDNVVLFLELQPGFRPVNILTFGAPPTRAAHR</sequence>
<proteinExistence type="predicted"/>
<evidence type="ECO:0000313" key="2">
    <source>
        <dbReference type="Proteomes" id="UP001222325"/>
    </source>
</evidence>
<accession>A0AAD6U8M6</accession>
<gene>
    <name evidence="1" type="ORF">B0H15DRAFT_778169</name>
</gene>
<name>A0AAD6U8M6_9AGAR</name>
<comment type="caution">
    <text evidence="1">The sequence shown here is derived from an EMBL/GenBank/DDBJ whole genome shotgun (WGS) entry which is preliminary data.</text>
</comment>
<keyword evidence="2" id="KW-1185">Reference proteome</keyword>
<protein>
    <recommendedName>
        <fullName evidence="3">F-box domain-containing protein</fullName>
    </recommendedName>
</protein>
<reference evidence="1" key="1">
    <citation type="submission" date="2023-03" db="EMBL/GenBank/DDBJ databases">
        <title>Massive genome expansion in bonnet fungi (Mycena s.s.) driven by repeated elements and novel gene families across ecological guilds.</title>
        <authorList>
            <consortium name="Lawrence Berkeley National Laboratory"/>
            <person name="Harder C.B."/>
            <person name="Miyauchi S."/>
            <person name="Viragh M."/>
            <person name="Kuo A."/>
            <person name="Thoen E."/>
            <person name="Andreopoulos B."/>
            <person name="Lu D."/>
            <person name="Skrede I."/>
            <person name="Drula E."/>
            <person name="Henrissat B."/>
            <person name="Morin E."/>
            <person name="Kohler A."/>
            <person name="Barry K."/>
            <person name="LaButti K."/>
            <person name="Morin E."/>
            <person name="Salamov A."/>
            <person name="Lipzen A."/>
            <person name="Mereny Z."/>
            <person name="Hegedus B."/>
            <person name="Baldrian P."/>
            <person name="Stursova M."/>
            <person name="Weitz H."/>
            <person name="Taylor A."/>
            <person name="Grigoriev I.V."/>
            <person name="Nagy L.G."/>
            <person name="Martin F."/>
            <person name="Kauserud H."/>
        </authorList>
    </citation>
    <scope>NUCLEOTIDE SEQUENCE</scope>
    <source>
        <strain evidence="1">CBHHK173m</strain>
    </source>
</reference>
<dbReference type="EMBL" id="JARJCN010000020">
    <property type="protein sequence ID" value="KAJ7091455.1"/>
    <property type="molecule type" value="Genomic_DNA"/>
</dbReference>
<evidence type="ECO:0008006" key="3">
    <source>
        <dbReference type="Google" id="ProtNLM"/>
    </source>
</evidence>
<organism evidence="1 2">
    <name type="scientific">Mycena belliarum</name>
    <dbReference type="NCBI Taxonomy" id="1033014"/>
    <lineage>
        <taxon>Eukaryota</taxon>
        <taxon>Fungi</taxon>
        <taxon>Dikarya</taxon>
        <taxon>Basidiomycota</taxon>
        <taxon>Agaricomycotina</taxon>
        <taxon>Agaricomycetes</taxon>
        <taxon>Agaricomycetidae</taxon>
        <taxon>Agaricales</taxon>
        <taxon>Marasmiineae</taxon>
        <taxon>Mycenaceae</taxon>
        <taxon>Mycena</taxon>
    </lineage>
</organism>